<dbReference type="PANTHER" id="PTHR43297">
    <property type="entry name" value="OLIGOPEPTIDE TRANSPORT ATP-BINDING PROTEIN APPD"/>
    <property type="match status" value="1"/>
</dbReference>
<dbReference type="OrthoDB" id="18209at2157"/>
<dbReference type="eggNOG" id="arCOG00184">
    <property type="taxonomic scope" value="Archaea"/>
</dbReference>
<dbReference type="STRING" id="666510.ASAC_0807"/>
<dbReference type="PROSITE" id="PS50893">
    <property type="entry name" value="ABC_TRANSPORTER_2"/>
    <property type="match status" value="1"/>
</dbReference>
<keyword evidence="4" id="KW-0997">Cell inner membrane</keyword>
<dbReference type="RefSeq" id="WP_013266725.1">
    <property type="nucleotide sequence ID" value="NC_014374.1"/>
</dbReference>
<evidence type="ECO:0000259" key="9">
    <source>
        <dbReference type="PROSITE" id="PS50893"/>
    </source>
</evidence>
<evidence type="ECO:0000256" key="8">
    <source>
        <dbReference type="ARBA" id="ARBA00023136"/>
    </source>
</evidence>
<dbReference type="InterPro" id="IPR003593">
    <property type="entry name" value="AAA+_ATPase"/>
</dbReference>
<dbReference type="Pfam" id="PF00005">
    <property type="entry name" value="ABC_tran"/>
    <property type="match status" value="1"/>
</dbReference>
<dbReference type="Pfam" id="PF08352">
    <property type="entry name" value="oligo_HPY"/>
    <property type="match status" value="1"/>
</dbReference>
<evidence type="ECO:0000256" key="5">
    <source>
        <dbReference type="ARBA" id="ARBA00022741"/>
    </source>
</evidence>
<evidence type="ECO:0000256" key="3">
    <source>
        <dbReference type="ARBA" id="ARBA00022475"/>
    </source>
</evidence>
<dbReference type="InterPro" id="IPR027417">
    <property type="entry name" value="P-loop_NTPase"/>
</dbReference>
<proteinExistence type="predicted"/>
<keyword evidence="8" id="KW-0472">Membrane</keyword>
<dbReference type="GO" id="GO:0016887">
    <property type="term" value="F:ATP hydrolysis activity"/>
    <property type="evidence" value="ECO:0007669"/>
    <property type="project" value="InterPro"/>
</dbReference>
<evidence type="ECO:0000256" key="6">
    <source>
        <dbReference type="ARBA" id="ARBA00022840"/>
    </source>
</evidence>
<accession>D9Q1M5</accession>
<gene>
    <name evidence="10" type="ordered locus">ASAC_0807</name>
</gene>
<dbReference type="CDD" id="cd03257">
    <property type="entry name" value="ABC_NikE_OppD_transporters"/>
    <property type="match status" value="1"/>
</dbReference>
<dbReference type="Gene3D" id="3.40.50.300">
    <property type="entry name" value="P-loop containing nucleotide triphosphate hydrolases"/>
    <property type="match status" value="1"/>
</dbReference>
<evidence type="ECO:0000256" key="7">
    <source>
        <dbReference type="ARBA" id="ARBA00022967"/>
    </source>
</evidence>
<dbReference type="GO" id="GO:0015833">
    <property type="term" value="P:peptide transport"/>
    <property type="evidence" value="ECO:0007669"/>
    <property type="project" value="InterPro"/>
</dbReference>
<dbReference type="InterPro" id="IPR003439">
    <property type="entry name" value="ABC_transporter-like_ATP-bd"/>
</dbReference>
<name>D9Q1M5_ACIS3</name>
<keyword evidence="7" id="KW-1278">Translocase</keyword>
<evidence type="ECO:0000313" key="11">
    <source>
        <dbReference type="Proteomes" id="UP000000346"/>
    </source>
</evidence>
<keyword evidence="2" id="KW-0813">Transport</keyword>
<dbReference type="SUPFAM" id="SSF52540">
    <property type="entry name" value="P-loop containing nucleoside triphosphate hydrolases"/>
    <property type="match status" value="1"/>
</dbReference>
<dbReference type="HOGENOM" id="CLU_000604_1_23_2"/>
<dbReference type="GO" id="GO:0005524">
    <property type="term" value="F:ATP binding"/>
    <property type="evidence" value="ECO:0007669"/>
    <property type="project" value="UniProtKB-KW"/>
</dbReference>
<evidence type="ECO:0000256" key="2">
    <source>
        <dbReference type="ARBA" id="ARBA00022448"/>
    </source>
</evidence>
<keyword evidence="11" id="KW-1185">Reference proteome</keyword>
<protein>
    <submittedName>
        <fullName evidence="10">Dipeptide/oligopeptide ABC transporter, ATPase component</fullName>
    </submittedName>
</protein>
<evidence type="ECO:0000256" key="1">
    <source>
        <dbReference type="ARBA" id="ARBA00004202"/>
    </source>
</evidence>
<dbReference type="AlphaFoldDB" id="D9Q1M5"/>
<dbReference type="InterPro" id="IPR017871">
    <property type="entry name" value="ABC_transporter-like_CS"/>
</dbReference>
<keyword evidence="5" id="KW-0547">Nucleotide-binding</keyword>
<dbReference type="EMBL" id="CP001742">
    <property type="protein sequence ID" value="ADL19213.1"/>
    <property type="molecule type" value="Genomic_DNA"/>
</dbReference>
<dbReference type="InParanoid" id="D9Q1M5"/>
<reference evidence="10 11" key="1">
    <citation type="journal article" date="2010" name="Appl. Environ. Microbiol.">
        <title>The genome sequence of the crenarchaeon Acidilobus saccharovorans supports a new order, Acidilobales, and suggests an important ecological role in terrestrial acidic hot springs.</title>
        <authorList>
            <person name="Mardanov A.V."/>
            <person name="Svetlitchnyi V.A."/>
            <person name="Beletsky A.V."/>
            <person name="Prokofeva M.I."/>
            <person name="Bonch-Osmolovskaya E.A."/>
            <person name="Ravin N.V."/>
            <person name="Skryabin K.G."/>
        </authorList>
    </citation>
    <scope>NUCLEOTIDE SEQUENCE [LARGE SCALE GENOMIC DNA]</scope>
    <source>
        <strain evidence="11">DSM 16705 / JCM 18335 / VKM B-2471 / 345-15</strain>
    </source>
</reference>
<keyword evidence="3" id="KW-1003">Cell membrane</keyword>
<dbReference type="InterPro" id="IPR013563">
    <property type="entry name" value="Oligopep_ABC_C"/>
</dbReference>
<comment type="subcellular location">
    <subcellularLocation>
        <location evidence="1">Cell membrane</location>
        <topology evidence="1">Peripheral membrane protein</topology>
    </subcellularLocation>
</comment>
<evidence type="ECO:0000313" key="10">
    <source>
        <dbReference type="EMBL" id="ADL19213.1"/>
    </source>
</evidence>
<dbReference type="PANTHER" id="PTHR43297:SF14">
    <property type="entry name" value="ATPASE AAA-TYPE CORE DOMAIN-CONTAINING PROTEIN"/>
    <property type="match status" value="1"/>
</dbReference>
<dbReference type="InterPro" id="IPR050388">
    <property type="entry name" value="ABC_Ni/Peptide_Import"/>
</dbReference>
<dbReference type="SMART" id="SM00382">
    <property type="entry name" value="AAA"/>
    <property type="match status" value="1"/>
</dbReference>
<organism evidence="10 11">
    <name type="scientific">Acidilobus saccharovorans (strain DSM 16705 / JCM 18335 / VKM B-2471 / 345-15)</name>
    <dbReference type="NCBI Taxonomy" id="666510"/>
    <lineage>
        <taxon>Archaea</taxon>
        <taxon>Thermoproteota</taxon>
        <taxon>Thermoprotei</taxon>
        <taxon>Acidilobales</taxon>
        <taxon>Acidilobaceae</taxon>
        <taxon>Acidilobus</taxon>
    </lineage>
</organism>
<dbReference type="PROSITE" id="PS00211">
    <property type="entry name" value="ABC_TRANSPORTER_1"/>
    <property type="match status" value="1"/>
</dbReference>
<keyword evidence="6" id="KW-0067">ATP-binding</keyword>
<dbReference type="Proteomes" id="UP000000346">
    <property type="component" value="Chromosome"/>
</dbReference>
<dbReference type="NCBIfam" id="TIGR01727">
    <property type="entry name" value="oligo_HPY"/>
    <property type="match status" value="1"/>
</dbReference>
<feature type="domain" description="ABC transporter" evidence="9">
    <location>
        <begin position="12"/>
        <end position="386"/>
    </location>
</feature>
<dbReference type="GeneID" id="9499042"/>
<evidence type="ECO:0000256" key="4">
    <source>
        <dbReference type="ARBA" id="ARBA00022519"/>
    </source>
</evidence>
<dbReference type="GO" id="GO:0005886">
    <property type="term" value="C:plasma membrane"/>
    <property type="evidence" value="ECO:0007669"/>
    <property type="project" value="UniProtKB-SubCell"/>
</dbReference>
<dbReference type="KEGG" id="asc:ASAC_0807"/>
<sequence length="454" mass="50726">MSGNDRAPVVVVRNLRLAYYTRRGIYKALNGVDLEIYRGEVLGVAGESGCGKSTLGLTIMGLIPRNAAVTDGQVLVDGFDVVAPLREYFKKAKKFKADKNEDVLKRLHKKMMSIRGTKISMVFQEPMTTLNPVLPVGYQIAEVVLQHNPALLAKRRLARARATKDDVKTILGYLKSNDYDNLREFVKARGLEGLDDQAIAIWRRKDIHDIVKELRILNLCCQKISPMLAKPLEDVARTNRIPKTPIISSIVRRELIKEGYIKAAEFLGLLGMPEPEKVVKMYPHELSGGMRQRVVIATAMINSPELVILDEPTSALDVTIQAQILELLKELKEDIGSAFMFISHDLSVLYQVSDRVAIMYAGKVVEVGPKEAVFKEPKHPYTQMLLEAVPTIEPHELKGIKGEVPDLRNPPSGCMFHPRCPFAMPVCRSREPPTVDLGNGHRVACWLYAGGERQ</sequence>